<organism evidence="10 11">
    <name type="scientific">Pelobates cultripes</name>
    <name type="common">Western spadefoot toad</name>
    <dbReference type="NCBI Taxonomy" id="61616"/>
    <lineage>
        <taxon>Eukaryota</taxon>
        <taxon>Metazoa</taxon>
        <taxon>Chordata</taxon>
        <taxon>Craniata</taxon>
        <taxon>Vertebrata</taxon>
        <taxon>Euteleostomi</taxon>
        <taxon>Amphibia</taxon>
        <taxon>Batrachia</taxon>
        <taxon>Anura</taxon>
        <taxon>Pelobatoidea</taxon>
        <taxon>Pelobatidae</taxon>
        <taxon>Pelobates</taxon>
    </lineage>
</organism>
<keyword evidence="3 8" id="KW-0863">Zinc-finger</keyword>
<dbReference type="Pfam" id="PF04937">
    <property type="entry name" value="DUF659"/>
    <property type="match status" value="1"/>
</dbReference>
<dbReference type="SUPFAM" id="SSF53098">
    <property type="entry name" value="Ribonuclease H-like"/>
    <property type="match status" value="1"/>
</dbReference>
<reference evidence="10" key="1">
    <citation type="submission" date="2022-03" db="EMBL/GenBank/DDBJ databases">
        <authorList>
            <person name="Alioto T."/>
            <person name="Alioto T."/>
            <person name="Gomez Garrido J."/>
        </authorList>
    </citation>
    <scope>NUCLEOTIDE SEQUENCE</scope>
</reference>
<keyword evidence="5" id="KW-0805">Transcription regulation</keyword>
<dbReference type="PANTHER" id="PTHR46481">
    <property type="entry name" value="ZINC FINGER BED DOMAIN-CONTAINING PROTEIN 4"/>
    <property type="match status" value="1"/>
</dbReference>
<dbReference type="SMART" id="SM00614">
    <property type="entry name" value="ZnF_BED"/>
    <property type="match status" value="1"/>
</dbReference>
<dbReference type="Proteomes" id="UP001295444">
    <property type="component" value="Chromosome 04"/>
</dbReference>
<dbReference type="InterPro" id="IPR003656">
    <property type="entry name" value="Znf_BED"/>
</dbReference>
<protein>
    <submittedName>
        <fullName evidence="10">Zinc finger BED domain-containing 1-like</fullName>
    </submittedName>
</protein>
<comment type="subcellular location">
    <subcellularLocation>
        <location evidence="1">Nucleus</location>
    </subcellularLocation>
</comment>
<dbReference type="GO" id="GO:0008270">
    <property type="term" value="F:zinc ion binding"/>
    <property type="evidence" value="ECO:0007669"/>
    <property type="project" value="UniProtKB-KW"/>
</dbReference>
<evidence type="ECO:0000313" key="10">
    <source>
        <dbReference type="EMBL" id="CAH2285640.1"/>
    </source>
</evidence>
<evidence type="ECO:0000256" key="2">
    <source>
        <dbReference type="ARBA" id="ARBA00022723"/>
    </source>
</evidence>
<evidence type="ECO:0000256" key="8">
    <source>
        <dbReference type="PROSITE-ProRule" id="PRU00027"/>
    </source>
</evidence>
<dbReference type="InterPro" id="IPR007021">
    <property type="entry name" value="DUF659"/>
</dbReference>
<keyword evidence="4" id="KW-0862">Zinc</keyword>
<evidence type="ECO:0000256" key="5">
    <source>
        <dbReference type="ARBA" id="ARBA00023015"/>
    </source>
</evidence>
<dbReference type="GO" id="GO:0003677">
    <property type="term" value="F:DNA binding"/>
    <property type="evidence" value="ECO:0007669"/>
    <property type="project" value="InterPro"/>
</dbReference>
<dbReference type="PROSITE" id="PS50808">
    <property type="entry name" value="ZF_BED"/>
    <property type="match status" value="1"/>
</dbReference>
<keyword evidence="2" id="KW-0479">Metal-binding</keyword>
<evidence type="ECO:0000256" key="1">
    <source>
        <dbReference type="ARBA" id="ARBA00004123"/>
    </source>
</evidence>
<dbReference type="PANTHER" id="PTHR46481:SF10">
    <property type="entry name" value="ZINC FINGER BED DOMAIN-CONTAINING PROTEIN 39"/>
    <property type="match status" value="1"/>
</dbReference>
<dbReference type="GO" id="GO:0005634">
    <property type="term" value="C:nucleus"/>
    <property type="evidence" value="ECO:0007669"/>
    <property type="project" value="UniProtKB-SubCell"/>
</dbReference>
<dbReference type="AlphaFoldDB" id="A0AAD1W657"/>
<proteinExistence type="predicted"/>
<dbReference type="EMBL" id="OW240915">
    <property type="protein sequence ID" value="CAH2285640.1"/>
    <property type="molecule type" value="Genomic_DNA"/>
</dbReference>
<feature type="domain" description="BED-type" evidence="9">
    <location>
        <begin position="11"/>
        <end position="62"/>
    </location>
</feature>
<dbReference type="InterPro" id="IPR052035">
    <property type="entry name" value="ZnF_BED_domain_contain"/>
</dbReference>
<sequence length="588" mass="65950">MQKKVTTMPNLKKSSVWHHYTEYTDGRKIVGKCKYCGQTYANNATRMKRHLATLCQRCPERVQDSFKRLLEKSDCSLPMKYLHHTSYEAGSSSQAADFPIVETVNVPLLDLDEGPFSASGSQDVSCEVDRSTSVGSVTSFVGAVSEVDQEKEGDGFVEVMSPRNTPLSISENEDCKQPYKLMCPSYALPSSSQVTHSVIGGQYSGIPATIAQKIHQAEYLTLMSDGWTDEQENSLLNIRFATPEPIYLKTVVTKSSEQTGEYIANLLSEEIERADPFRVQALVTNHANNMHSAWEILKSKYPHLIVFGCLTSGLNSLANSIVHLRSIKTIISDCNEIANVFNNHRLISYTLNRIQKEEQGTEGKLIYEATKCLESLLNSKSRLQYSAVDEKVSQIIPVNICKKILDGNVFWVQVQGVFNLLFPILEAVMKLEEGTPNISSIPDIFRKLNENVMENLPSLTLPKADKDEAKQIFENSCKFCCHPIHLAANLLDPRHSGDNLSEEEFCIALDAIVDVAKNLSSIDEMSVVTDLAEYRAKDKLWSREIIWRAAKTMSPLTWWKGFFKSRQLSRIAVRILTIPSTARSNEQA</sequence>
<evidence type="ECO:0000256" key="3">
    <source>
        <dbReference type="ARBA" id="ARBA00022771"/>
    </source>
</evidence>
<gene>
    <name evidence="10" type="ORF">PECUL_23A047877</name>
</gene>
<accession>A0AAD1W657</accession>
<evidence type="ECO:0000313" key="11">
    <source>
        <dbReference type="Proteomes" id="UP001295444"/>
    </source>
</evidence>
<keyword evidence="11" id="KW-1185">Reference proteome</keyword>
<evidence type="ECO:0000256" key="4">
    <source>
        <dbReference type="ARBA" id="ARBA00022833"/>
    </source>
</evidence>
<dbReference type="Pfam" id="PF02892">
    <property type="entry name" value="zf-BED"/>
    <property type="match status" value="1"/>
</dbReference>
<name>A0AAD1W657_PELCU</name>
<keyword evidence="6" id="KW-0804">Transcription</keyword>
<keyword evidence="7" id="KW-0539">Nucleus</keyword>
<evidence type="ECO:0000259" key="9">
    <source>
        <dbReference type="PROSITE" id="PS50808"/>
    </source>
</evidence>
<dbReference type="InterPro" id="IPR012337">
    <property type="entry name" value="RNaseH-like_sf"/>
</dbReference>
<evidence type="ECO:0000256" key="6">
    <source>
        <dbReference type="ARBA" id="ARBA00023163"/>
    </source>
</evidence>
<evidence type="ECO:0000256" key="7">
    <source>
        <dbReference type="ARBA" id="ARBA00023242"/>
    </source>
</evidence>